<dbReference type="GO" id="GO:0005737">
    <property type="term" value="C:cytoplasm"/>
    <property type="evidence" value="ECO:0007669"/>
    <property type="project" value="TreeGrafter"/>
</dbReference>
<proteinExistence type="inferred from homology"/>
<dbReference type="Pfam" id="PF08546">
    <property type="entry name" value="ApbA_C"/>
    <property type="match status" value="1"/>
</dbReference>
<dbReference type="InterPro" id="IPR013752">
    <property type="entry name" value="KPA_reductase"/>
</dbReference>
<comment type="function">
    <text evidence="4">Catalyzes the NADPH-dependent reduction of ketopantoate into pantoic acid.</text>
</comment>
<dbReference type="GO" id="GO:0015940">
    <property type="term" value="P:pantothenate biosynthetic process"/>
    <property type="evidence" value="ECO:0007669"/>
    <property type="project" value="UniProtKB-KW"/>
</dbReference>
<dbReference type="Pfam" id="PF02558">
    <property type="entry name" value="ApbA"/>
    <property type="match status" value="1"/>
</dbReference>
<evidence type="ECO:0000256" key="2">
    <source>
        <dbReference type="ARBA" id="ARBA00022857"/>
    </source>
</evidence>
<dbReference type="FunFam" id="1.10.1040.10:FF:000017">
    <property type="entry name" value="2-dehydropantoate 2-reductase"/>
    <property type="match status" value="1"/>
</dbReference>
<gene>
    <name evidence="7" type="ORF">Nans01_34160</name>
</gene>
<accession>A0A9W6P8F1</accession>
<dbReference type="Gene3D" id="3.40.50.720">
    <property type="entry name" value="NAD(P)-binding Rossmann-like Domain"/>
    <property type="match status" value="1"/>
</dbReference>
<keyword evidence="8" id="KW-1185">Reference proteome</keyword>
<name>A0A9W6P8F1_9ACTN</name>
<keyword evidence="4" id="KW-0566">Pantothenate biosynthesis</keyword>
<dbReference type="InterPro" id="IPR003710">
    <property type="entry name" value="ApbA"/>
</dbReference>
<sequence>MIESTTAEHQAPATTPAPLERSQRVAVVGAGAIGAIVAEAAHLAGHDVTLCVRSPLPALTIERGDARRQLRLPTATTPDAVGAPVDYLLLATKAQDTERALSWIRRLAGPTTKVVALQNGVDHVQRITPLLARGTLVPALVYIAAERVSRDHVTHRWGRKVVVPTGAEGTGLARLFSGSTVDVVLDADFTTAAWRKLLTNLAANPLTALTMRRIGVLQNPDMRELARGMLAEAVTVGRAEGASLASSDVDQTLDFFAAMHPHSGTSMLYDRLAGRSVEHDLITGAVVRAAERHGIDVPLNRAVLALLRALGNEGTIGVQSLAGVG</sequence>
<evidence type="ECO:0000259" key="5">
    <source>
        <dbReference type="Pfam" id="PF02558"/>
    </source>
</evidence>
<evidence type="ECO:0000259" key="6">
    <source>
        <dbReference type="Pfam" id="PF08546"/>
    </source>
</evidence>
<dbReference type="PANTHER" id="PTHR21708:SF26">
    <property type="entry name" value="2-DEHYDROPANTOATE 2-REDUCTASE"/>
    <property type="match status" value="1"/>
</dbReference>
<reference evidence="7" key="1">
    <citation type="submission" date="2023-02" db="EMBL/GenBank/DDBJ databases">
        <title>Nocardiopsis ansamitocini NBRC 112285.</title>
        <authorList>
            <person name="Ichikawa N."/>
            <person name="Sato H."/>
            <person name="Tonouchi N."/>
        </authorList>
    </citation>
    <scope>NUCLEOTIDE SEQUENCE</scope>
    <source>
        <strain evidence="7">NBRC 112285</strain>
    </source>
</reference>
<evidence type="ECO:0000256" key="1">
    <source>
        <dbReference type="ARBA" id="ARBA00007870"/>
    </source>
</evidence>
<evidence type="ECO:0000313" key="7">
    <source>
        <dbReference type="EMBL" id="GLU49065.1"/>
    </source>
</evidence>
<keyword evidence="3 4" id="KW-0560">Oxidoreductase</keyword>
<dbReference type="SUPFAM" id="SSF48179">
    <property type="entry name" value="6-phosphogluconate dehydrogenase C-terminal domain-like"/>
    <property type="match status" value="1"/>
</dbReference>
<dbReference type="Gene3D" id="1.10.1040.10">
    <property type="entry name" value="N-(1-d-carboxylethyl)-l-norvaline Dehydrogenase, domain 2"/>
    <property type="match status" value="1"/>
</dbReference>
<comment type="similarity">
    <text evidence="1 4">Belongs to the ketopantoate reductase family.</text>
</comment>
<dbReference type="RefSeq" id="WP_285760517.1">
    <property type="nucleotide sequence ID" value="NZ_BSQG01000005.1"/>
</dbReference>
<dbReference type="NCBIfam" id="NF005091">
    <property type="entry name" value="PRK06522.2-2"/>
    <property type="match status" value="1"/>
</dbReference>
<dbReference type="InterPro" id="IPR013332">
    <property type="entry name" value="KPR_N"/>
</dbReference>
<dbReference type="InterPro" id="IPR051402">
    <property type="entry name" value="KPR-Related"/>
</dbReference>
<feature type="domain" description="Ketopantoate reductase N-terminal" evidence="5">
    <location>
        <begin position="25"/>
        <end position="163"/>
    </location>
</feature>
<evidence type="ECO:0000256" key="3">
    <source>
        <dbReference type="ARBA" id="ARBA00023002"/>
    </source>
</evidence>
<dbReference type="GO" id="GO:0008677">
    <property type="term" value="F:2-dehydropantoate 2-reductase activity"/>
    <property type="evidence" value="ECO:0007669"/>
    <property type="project" value="UniProtKB-EC"/>
</dbReference>
<organism evidence="7 8">
    <name type="scientific">Nocardiopsis ansamitocini</name>
    <dbReference type="NCBI Taxonomy" id="1670832"/>
    <lineage>
        <taxon>Bacteria</taxon>
        <taxon>Bacillati</taxon>
        <taxon>Actinomycetota</taxon>
        <taxon>Actinomycetes</taxon>
        <taxon>Streptosporangiales</taxon>
        <taxon>Nocardiopsidaceae</taxon>
        <taxon>Nocardiopsis</taxon>
    </lineage>
</organism>
<feature type="domain" description="Ketopantoate reductase C-terminal" evidence="6">
    <location>
        <begin position="188"/>
        <end position="310"/>
    </location>
</feature>
<evidence type="ECO:0000256" key="4">
    <source>
        <dbReference type="RuleBase" id="RU362068"/>
    </source>
</evidence>
<dbReference type="EC" id="1.1.1.169" evidence="4"/>
<comment type="caution">
    <text evidence="7">The sequence shown here is derived from an EMBL/GenBank/DDBJ whole genome shotgun (WGS) entry which is preliminary data.</text>
</comment>
<dbReference type="InterPro" id="IPR036291">
    <property type="entry name" value="NAD(P)-bd_dom_sf"/>
</dbReference>
<keyword evidence="2 4" id="KW-0521">NADP</keyword>
<dbReference type="InterPro" id="IPR013328">
    <property type="entry name" value="6PGD_dom2"/>
</dbReference>
<evidence type="ECO:0000313" key="8">
    <source>
        <dbReference type="Proteomes" id="UP001165092"/>
    </source>
</evidence>
<protein>
    <recommendedName>
        <fullName evidence="4">2-dehydropantoate 2-reductase</fullName>
        <ecNumber evidence="4">1.1.1.169</ecNumber>
    </recommendedName>
    <alternativeName>
        <fullName evidence="4">Ketopantoate reductase</fullName>
    </alternativeName>
</protein>
<dbReference type="AlphaFoldDB" id="A0A9W6P8F1"/>
<dbReference type="InterPro" id="IPR008927">
    <property type="entry name" value="6-PGluconate_DH-like_C_sf"/>
</dbReference>
<dbReference type="Proteomes" id="UP001165092">
    <property type="component" value="Unassembled WGS sequence"/>
</dbReference>
<comment type="pathway">
    <text evidence="4">Cofactor biosynthesis; (R)-pantothenate biosynthesis; (R)-pantoate from 3-methyl-2-oxobutanoate: step 2/2.</text>
</comment>
<dbReference type="PANTHER" id="PTHR21708">
    <property type="entry name" value="PROBABLE 2-DEHYDROPANTOATE 2-REDUCTASE"/>
    <property type="match status" value="1"/>
</dbReference>
<dbReference type="SUPFAM" id="SSF51735">
    <property type="entry name" value="NAD(P)-binding Rossmann-fold domains"/>
    <property type="match status" value="1"/>
</dbReference>
<dbReference type="EMBL" id="BSQG01000005">
    <property type="protein sequence ID" value="GLU49065.1"/>
    <property type="molecule type" value="Genomic_DNA"/>
</dbReference>
<comment type="catalytic activity">
    <reaction evidence="4">
        <text>(R)-pantoate + NADP(+) = 2-dehydropantoate + NADPH + H(+)</text>
        <dbReference type="Rhea" id="RHEA:16233"/>
        <dbReference type="ChEBI" id="CHEBI:11561"/>
        <dbReference type="ChEBI" id="CHEBI:15378"/>
        <dbReference type="ChEBI" id="CHEBI:15980"/>
        <dbReference type="ChEBI" id="CHEBI:57783"/>
        <dbReference type="ChEBI" id="CHEBI:58349"/>
        <dbReference type="EC" id="1.1.1.169"/>
    </reaction>
</comment>
<dbReference type="NCBIfam" id="TIGR00745">
    <property type="entry name" value="apbA_panE"/>
    <property type="match status" value="1"/>
</dbReference>